<dbReference type="EMBL" id="VTWH01000003">
    <property type="protein sequence ID" value="KAA0969739.1"/>
    <property type="molecule type" value="Genomic_DNA"/>
</dbReference>
<organism evidence="2 3">
    <name type="scientific">Aureimonas fodinaquatilis</name>
    <dbReference type="NCBI Taxonomy" id="2565783"/>
    <lineage>
        <taxon>Bacteria</taxon>
        <taxon>Pseudomonadati</taxon>
        <taxon>Pseudomonadota</taxon>
        <taxon>Alphaproteobacteria</taxon>
        <taxon>Hyphomicrobiales</taxon>
        <taxon>Aurantimonadaceae</taxon>
        <taxon>Aureimonas</taxon>
    </lineage>
</organism>
<evidence type="ECO:0000256" key="1">
    <source>
        <dbReference type="SAM" id="SignalP"/>
    </source>
</evidence>
<keyword evidence="1" id="KW-0732">Signal</keyword>
<protein>
    <submittedName>
        <fullName evidence="2">Uncharacterized protein</fullName>
    </submittedName>
</protein>
<name>A0A5B0DX07_9HYPH</name>
<dbReference type="Proteomes" id="UP000324738">
    <property type="component" value="Unassembled WGS sequence"/>
</dbReference>
<dbReference type="AlphaFoldDB" id="A0A5B0DX07"/>
<comment type="caution">
    <text evidence="2">The sequence shown here is derived from an EMBL/GenBank/DDBJ whole genome shotgun (WGS) entry which is preliminary data.</text>
</comment>
<evidence type="ECO:0000313" key="2">
    <source>
        <dbReference type="EMBL" id="KAA0969739.1"/>
    </source>
</evidence>
<dbReference type="RefSeq" id="WP_149301023.1">
    <property type="nucleotide sequence ID" value="NZ_VTWH01000003.1"/>
</dbReference>
<evidence type="ECO:0000313" key="3">
    <source>
        <dbReference type="Proteomes" id="UP000324738"/>
    </source>
</evidence>
<proteinExistence type="predicted"/>
<sequence length="135" mass="14481">MLIKRQRICTGLATCFLFAALAPALASDEAAQMFPEEGQGNQVGLIAGICAVQLKDMSPEGCQCLAEQSLVRLSDPQRDYMIATVISPPAAERMLGDQRVGQADQKVIFDFLNDSLTSCETGTYNPDAQVPPSAQ</sequence>
<gene>
    <name evidence="2" type="ORF">FPY71_14580</name>
</gene>
<keyword evidence="3" id="KW-1185">Reference proteome</keyword>
<feature type="signal peptide" evidence="1">
    <location>
        <begin position="1"/>
        <end position="26"/>
    </location>
</feature>
<dbReference type="OrthoDB" id="7907406at2"/>
<reference evidence="2 3" key="1">
    <citation type="submission" date="2019-08" db="EMBL/GenBank/DDBJ databases">
        <title>Aureimonas fodiniaquatilis sp. nov., isolated from a coal mine wastewater.</title>
        <authorList>
            <person name="Kim W."/>
        </authorList>
    </citation>
    <scope>NUCLEOTIDE SEQUENCE [LARGE SCALE GENOMIC DNA]</scope>
    <source>
        <strain evidence="2 3">CAU 1482</strain>
    </source>
</reference>
<feature type="chain" id="PRO_5023017615" evidence="1">
    <location>
        <begin position="27"/>
        <end position="135"/>
    </location>
</feature>
<accession>A0A5B0DX07</accession>